<dbReference type="EMBL" id="CAJVPT010004042">
    <property type="protein sequence ID" value="CAG8503594.1"/>
    <property type="molecule type" value="Genomic_DNA"/>
</dbReference>
<organism evidence="1 2">
    <name type="scientific">Acaulospora colombiana</name>
    <dbReference type="NCBI Taxonomy" id="27376"/>
    <lineage>
        <taxon>Eukaryota</taxon>
        <taxon>Fungi</taxon>
        <taxon>Fungi incertae sedis</taxon>
        <taxon>Mucoromycota</taxon>
        <taxon>Glomeromycotina</taxon>
        <taxon>Glomeromycetes</taxon>
        <taxon>Diversisporales</taxon>
        <taxon>Acaulosporaceae</taxon>
        <taxon>Acaulospora</taxon>
    </lineage>
</organism>
<evidence type="ECO:0000313" key="2">
    <source>
        <dbReference type="Proteomes" id="UP000789525"/>
    </source>
</evidence>
<dbReference type="Proteomes" id="UP000789525">
    <property type="component" value="Unassembled WGS sequence"/>
</dbReference>
<proteinExistence type="predicted"/>
<evidence type="ECO:0000313" key="1">
    <source>
        <dbReference type="EMBL" id="CAG8503594.1"/>
    </source>
</evidence>
<reference evidence="1" key="1">
    <citation type="submission" date="2021-06" db="EMBL/GenBank/DDBJ databases">
        <authorList>
            <person name="Kallberg Y."/>
            <person name="Tangrot J."/>
            <person name="Rosling A."/>
        </authorList>
    </citation>
    <scope>NUCLEOTIDE SEQUENCE</scope>
    <source>
        <strain evidence="1">CL356</strain>
    </source>
</reference>
<feature type="non-terminal residue" evidence="1">
    <location>
        <position position="501"/>
    </location>
</feature>
<accession>A0ACA9L2C7</accession>
<comment type="caution">
    <text evidence="1">The sequence shown here is derived from an EMBL/GenBank/DDBJ whole genome shotgun (WGS) entry which is preliminary data.</text>
</comment>
<keyword evidence="2" id="KW-1185">Reference proteome</keyword>
<protein>
    <submittedName>
        <fullName evidence="1">14331_t:CDS:1</fullName>
    </submittedName>
</protein>
<gene>
    <name evidence="1" type="ORF">ACOLOM_LOCUS2909</name>
</gene>
<name>A0ACA9L2C7_9GLOM</name>
<sequence>MSSAKNVATQTIPTHTVERSSTMCLTSNCLKAAYKITEQTHFTMLKEDFSSIYPLLYGKLFGLNASKENIVLRRLCRPEVWRQFGFSHMEPEVKSKHRQFNKRYWIYASGKQCSPPSFTEDSIVRQPFGTLTQLTFMLNWITSNDDILFSFRFACKQEKALSSEIAAIDMVFCSLMKNLLIDRYPLVFSPGYCDKLQSISQYIPAVSKSLTRIIHNSPNENFQSRMTDLVQKTQNRTKLSFLPHICDNLNTELTQELSTNVLANGLYLIARNIKVPSHSFTESSLSDQGLPDEHLASREAAGSGLIQSQSCTHENEGSQVECGIDIVDEDYEQCFGEINPDIDDEDRGLEDAEFESLFSSDDDFWQDEYSPHLNGTESRMTLRPPEISVNDTDYHKNSDFSDTCVVPDDDDDDLLDFDAFEDDVHFCPNTADSWNLFAPGCREVNNNNVAVNSHVQNLTNELNNTEIATQRQELRMLNNSTTLTLLWKNDPEDELFDAMFE</sequence>